<dbReference type="Proteomes" id="UP000309133">
    <property type="component" value="Unassembled WGS sequence"/>
</dbReference>
<feature type="transmembrane region" description="Helical" evidence="1">
    <location>
        <begin position="155"/>
        <end position="183"/>
    </location>
</feature>
<feature type="transmembrane region" description="Helical" evidence="1">
    <location>
        <begin position="33"/>
        <end position="59"/>
    </location>
</feature>
<feature type="transmembrane region" description="Helical" evidence="1">
    <location>
        <begin position="79"/>
        <end position="103"/>
    </location>
</feature>
<feature type="transmembrane region" description="Helical" evidence="1">
    <location>
        <begin position="115"/>
        <end position="135"/>
    </location>
</feature>
<keyword evidence="1" id="KW-0812">Transmembrane</keyword>
<dbReference type="AlphaFoldDB" id="A0A4S4FLN5"/>
<evidence type="ECO:0000256" key="1">
    <source>
        <dbReference type="SAM" id="Phobius"/>
    </source>
</evidence>
<gene>
    <name evidence="2" type="ORF">E6C64_15290</name>
</gene>
<name>A0A4S4FLN5_9MICO</name>
<reference evidence="2 3" key="1">
    <citation type="submission" date="2019-04" db="EMBL/GenBank/DDBJ databases">
        <authorList>
            <person name="Jiang L."/>
        </authorList>
    </citation>
    <scope>NUCLEOTIDE SEQUENCE [LARGE SCALE GENOMIC DNA]</scope>
    <source>
        <strain evidence="2 3">YIM 131853</strain>
    </source>
</reference>
<protein>
    <submittedName>
        <fullName evidence="2">Uncharacterized protein</fullName>
    </submittedName>
</protein>
<dbReference type="OrthoDB" id="5244723at2"/>
<organism evidence="2 3">
    <name type="scientific">Naasia lichenicola</name>
    <dbReference type="NCBI Taxonomy" id="2565933"/>
    <lineage>
        <taxon>Bacteria</taxon>
        <taxon>Bacillati</taxon>
        <taxon>Actinomycetota</taxon>
        <taxon>Actinomycetes</taxon>
        <taxon>Micrococcales</taxon>
        <taxon>Microbacteriaceae</taxon>
        <taxon>Naasia</taxon>
    </lineage>
</organism>
<keyword evidence="3" id="KW-1185">Reference proteome</keyword>
<accession>A0A4S4FLN5</accession>
<keyword evidence="1" id="KW-1133">Transmembrane helix</keyword>
<proteinExistence type="predicted"/>
<sequence length="198" mass="20090">MAARPAPAGNTTREDVLEREKARFGGIKFGSAFFGWLTATGTAVLFTAVLSAVGAAIGLGNDLSADQVADSAAENADTVSIVGAIVVAVVLFISYFCGGYVAGRMARFDGLKQGVAVWLWAIIVIVVLAVVGLIANTQSDFLGSVSGLPSIPINGASLTAGGIISGVIALVVTLVGAILGGLAGMRYHRRVDRAGLGR</sequence>
<comment type="caution">
    <text evidence="2">The sequence shown here is derived from an EMBL/GenBank/DDBJ whole genome shotgun (WGS) entry which is preliminary data.</text>
</comment>
<keyword evidence="1" id="KW-0472">Membrane</keyword>
<evidence type="ECO:0000313" key="3">
    <source>
        <dbReference type="Proteomes" id="UP000309133"/>
    </source>
</evidence>
<dbReference type="EMBL" id="SSSM01000005">
    <property type="protein sequence ID" value="THG30265.1"/>
    <property type="molecule type" value="Genomic_DNA"/>
</dbReference>
<evidence type="ECO:0000313" key="2">
    <source>
        <dbReference type="EMBL" id="THG30265.1"/>
    </source>
</evidence>